<dbReference type="EMBL" id="APNK01000014">
    <property type="protein sequence ID" value="KEZ77320.1"/>
    <property type="molecule type" value="Genomic_DNA"/>
</dbReference>
<dbReference type="AlphaFoldDB" id="A0A084IKT6"/>
<dbReference type="eggNOG" id="COG1082">
    <property type="taxonomic scope" value="Bacteria"/>
</dbReference>
<gene>
    <name evidence="2" type="ORF">C41B8_10680</name>
</gene>
<evidence type="ECO:0000259" key="1">
    <source>
        <dbReference type="Pfam" id="PF01261"/>
    </source>
</evidence>
<dbReference type="GO" id="GO:0016853">
    <property type="term" value="F:isomerase activity"/>
    <property type="evidence" value="ECO:0007669"/>
    <property type="project" value="UniProtKB-KW"/>
</dbReference>
<dbReference type="PANTHER" id="PTHR12110">
    <property type="entry name" value="HYDROXYPYRUVATE ISOMERASE"/>
    <property type="match status" value="1"/>
</dbReference>
<sequence length="275" mass="30095">MKHPNNPIGICSWTLGLDHDPAALAAECADLGLDGLQYSGDHRAGPTAAEIRRALDDHGLKLLGLDPYYGASAEPAQTSREGAIDYYRRVIDFAAELECPRVALQGLGSWVRHETDADTARARLVEYCNTLGTHAHDAGMDLVYEAINRYESPVVRTAAAARRLRDDVTEAKLGLVLDSFHMNIEETDPEDALETHGDALAGYHIADSNRGGIGVGHIDFGAQRRVLDRIGFAGPIMIEIVLPENGPATPPVDDDQWAALRRQVRYSLDFWRMNG</sequence>
<dbReference type="InterPro" id="IPR036237">
    <property type="entry name" value="Xyl_isomerase-like_sf"/>
</dbReference>
<reference evidence="2 3" key="1">
    <citation type="submission" date="2013-03" db="EMBL/GenBank/DDBJ databases">
        <title>Salinisphaera hydrothermalis C41B8 Genome Sequencing.</title>
        <authorList>
            <person name="Li C."/>
            <person name="Lai Q."/>
            <person name="Shao Z."/>
        </authorList>
    </citation>
    <scope>NUCLEOTIDE SEQUENCE [LARGE SCALE GENOMIC DNA]</scope>
    <source>
        <strain evidence="2 3">C41B8</strain>
    </source>
</reference>
<dbReference type="Proteomes" id="UP000028302">
    <property type="component" value="Unassembled WGS sequence"/>
</dbReference>
<dbReference type="SUPFAM" id="SSF51658">
    <property type="entry name" value="Xylose isomerase-like"/>
    <property type="match status" value="1"/>
</dbReference>
<dbReference type="InterPro" id="IPR013022">
    <property type="entry name" value="Xyl_isomerase-like_TIM-brl"/>
</dbReference>
<feature type="domain" description="Xylose isomerase-like TIM barrel" evidence="1">
    <location>
        <begin position="26"/>
        <end position="244"/>
    </location>
</feature>
<evidence type="ECO:0000313" key="2">
    <source>
        <dbReference type="EMBL" id="KEZ77320.1"/>
    </source>
</evidence>
<accession>A0A084IKT6</accession>
<dbReference type="Pfam" id="PF01261">
    <property type="entry name" value="AP_endonuc_2"/>
    <property type="match status" value="1"/>
</dbReference>
<comment type="caution">
    <text evidence="2">The sequence shown here is derived from an EMBL/GenBank/DDBJ whole genome shotgun (WGS) entry which is preliminary data.</text>
</comment>
<keyword evidence="2" id="KW-0413">Isomerase</keyword>
<dbReference type="STRING" id="1304275.C41B8_10680"/>
<dbReference type="InterPro" id="IPR050312">
    <property type="entry name" value="IolE/XylAMocC-like"/>
</dbReference>
<name>A0A084IKT6_SALHC</name>
<protein>
    <submittedName>
        <fullName evidence="2">Isomerase-like tim barrel containing protein</fullName>
    </submittedName>
</protein>
<dbReference type="OrthoDB" id="9780241at2"/>
<dbReference type="RefSeq" id="WP_051883391.1">
    <property type="nucleotide sequence ID" value="NZ_APNK01000014.1"/>
</dbReference>
<evidence type="ECO:0000313" key="3">
    <source>
        <dbReference type="Proteomes" id="UP000028302"/>
    </source>
</evidence>
<dbReference type="PATRIC" id="fig|1304275.5.peg.2179"/>
<keyword evidence="3" id="KW-1185">Reference proteome</keyword>
<dbReference type="PANTHER" id="PTHR12110:SF21">
    <property type="entry name" value="XYLOSE ISOMERASE-LIKE TIM BARREL DOMAIN-CONTAINING PROTEIN"/>
    <property type="match status" value="1"/>
</dbReference>
<dbReference type="Gene3D" id="3.20.20.150">
    <property type="entry name" value="Divalent-metal-dependent TIM barrel enzymes"/>
    <property type="match status" value="1"/>
</dbReference>
<proteinExistence type="predicted"/>
<organism evidence="2 3">
    <name type="scientific">Salinisphaera hydrothermalis (strain C41B8)</name>
    <dbReference type="NCBI Taxonomy" id="1304275"/>
    <lineage>
        <taxon>Bacteria</taxon>
        <taxon>Pseudomonadati</taxon>
        <taxon>Pseudomonadota</taxon>
        <taxon>Gammaproteobacteria</taxon>
        <taxon>Salinisphaerales</taxon>
        <taxon>Salinisphaeraceae</taxon>
        <taxon>Salinisphaera</taxon>
    </lineage>
</organism>